<evidence type="ECO:0000313" key="10">
    <source>
        <dbReference type="EMBL" id="ABU57738.1"/>
    </source>
</evidence>
<dbReference type="HOGENOM" id="CLU_000445_114_72_0"/>
<evidence type="ECO:0000256" key="1">
    <source>
        <dbReference type="ARBA" id="ARBA00000085"/>
    </source>
</evidence>
<feature type="domain" description="Histidine kinase" evidence="8">
    <location>
        <begin position="176"/>
        <end position="391"/>
    </location>
</feature>
<proteinExistence type="predicted"/>
<dbReference type="Gene3D" id="3.30.565.10">
    <property type="entry name" value="Histidine kinase-like ATPase, C-terminal domain"/>
    <property type="match status" value="1"/>
</dbReference>
<dbReference type="eggNOG" id="COG0784">
    <property type="taxonomic scope" value="Bacteria"/>
</dbReference>
<protein>
    <recommendedName>
        <fullName evidence="2">histidine kinase</fullName>
        <ecNumber evidence="2">2.7.13.3</ecNumber>
    </recommendedName>
</protein>
<dbReference type="Pfam" id="PF00512">
    <property type="entry name" value="HisKA"/>
    <property type="match status" value="1"/>
</dbReference>
<dbReference type="InterPro" id="IPR003661">
    <property type="entry name" value="HisK_dim/P_dom"/>
</dbReference>
<dbReference type="SMART" id="SM00388">
    <property type="entry name" value="HisKA"/>
    <property type="match status" value="1"/>
</dbReference>
<dbReference type="InterPro" id="IPR036097">
    <property type="entry name" value="HisK_dim/P_sf"/>
</dbReference>
<feature type="modified residue" description="4-aspartylphosphate" evidence="7">
    <location>
        <position position="55"/>
    </location>
</feature>
<dbReference type="GO" id="GO:0009927">
    <property type="term" value="F:histidine phosphotransfer kinase activity"/>
    <property type="evidence" value="ECO:0007669"/>
    <property type="project" value="TreeGrafter"/>
</dbReference>
<keyword evidence="3 7" id="KW-0597">Phosphoprotein</keyword>
<evidence type="ECO:0000313" key="11">
    <source>
        <dbReference type="Proteomes" id="UP000000263"/>
    </source>
</evidence>
<dbReference type="PROSITE" id="PS50110">
    <property type="entry name" value="RESPONSE_REGULATORY"/>
    <property type="match status" value="1"/>
</dbReference>
<keyword evidence="4" id="KW-0808">Transferase</keyword>
<evidence type="ECO:0000259" key="8">
    <source>
        <dbReference type="PROSITE" id="PS50109"/>
    </source>
</evidence>
<dbReference type="PANTHER" id="PTHR43047">
    <property type="entry name" value="TWO-COMPONENT HISTIDINE PROTEIN KINASE"/>
    <property type="match status" value="1"/>
</dbReference>
<evidence type="ECO:0000256" key="5">
    <source>
        <dbReference type="ARBA" id="ARBA00022777"/>
    </source>
</evidence>
<dbReference type="GO" id="GO:0000155">
    <property type="term" value="F:phosphorelay sensor kinase activity"/>
    <property type="evidence" value="ECO:0007669"/>
    <property type="project" value="InterPro"/>
</dbReference>
<reference evidence="10 11" key="1">
    <citation type="submission" date="2007-08" db="EMBL/GenBank/DDBJ databases">
        <title>Complete sequence of Roseiflexus castenholzii DSM 13941.</title>
        <authorList>
            <consortium name="US DOE Joint Genome Institute"/>
            <person name="Copeland A."/>
            <person name="Lucas S."/>
            <person name="Lapidus A."/>
            <person name="Barry K."/>
            <person name="Glavina del Rio T."/>
            <person name="Dalin E."/>
            <person name="Tice H."/>
            <person name="Pitluck S."/>
            <person name="Thompson L.S."/>
            <person name="Brettin T."/>
            <person name="Bruce D."/>
            <person name="Detter J.C."/>
            <person name="Han C."/>
            <person name="Tapia R."/>
            <person name="Schmutz J."/>
            <person name="Larimer F."/>
            <person name="Land M."/>
            <person name="Hauser L."/>
            <person name="Kyrpides N."/>
            <person name="Mikhailova N."/>
            <person name="Bryant D.A."/>
            <person name="Hanada S."/>
            <person name="Tsukatani Y."/>
            <person name="Richardson P."/>
        </authorList>
    </citation>
    <scope>NUCLEOTIDE SEQUENCE [LARGE SCALE GENOMIC DNA]</scope>
    <source>
        <strain evidence="11">DSM 13941 / HLO8</strain>
    </source>
</reference>
<dbReference type="Gene3D" id="3.40.50.2300">
    <property type="match status" value="1"/>
</dbReference>
<dbReference type="InterPro" id="IPR005467">
    <property type="entry name" value="His_kinase_dom"/>
</dbReference>
<name>A7NJR8_ROSCS</name>
<evidence type="ECO:0000256" key="7">
    <source>
        <dbReference type="PROSITE-ProRule" id="PRU00169"/>
    </source>
</evidence>
<dbReference type="CDD" id="cd16922">
    <property type="entry name" value="HATPase_EvgS-ArcB-TorS-like"/>
    <property type="match status" value="1"/>
</dbReference>
<dbReference type="Gene3D" id="1.10.287.130">
    <property type="match status" value="1"/>
</dbReference>
<feature type="domain" description="Response regulatory" evidence="9">
    <location>
        <begin position="6"/>
        <end position="122"/>
    </location>
</feature>
<organism evidence="10 11">
    <name type="scientific">Roseiflexus castenholzii (strain DSM 13941 / HLO8)</name>
    <dbReference type="NCBI Taxonomy" id="383372"/>
    <lineage>
        <taxon>Bacteria</taxon>
        <taxon>Bacillati</taxon>
        <taxon>Chloroflexota</taxon>
        <taxon>Chloroflexia</taxon>
        <taxon>Chloroflexales</taxon>
        <taxon>Roseiflexineae</taxon>
        <taxon>Roseiflexaceae</taxon>
        <taxon>Roseiflexus</taxon>
    </lineage>
</organism>
<dbReference type="Pfam" id="PF02518">
    <property type="entry name" value="HATPase_c"/>
    <property type="match status" value="1"/>
</dbReference>
<dbReference type="AlphaFoldDB" id="A7NJR8"/>
<dbReference type="KEGG" id="rca:Rcas_1646"/>
<dbReference type="FunFam" id="3.30.565.10:FF:000006">
    <property type="entry name" value="Sensor histidine kinase WalK"/>
    <property type="match status" value="1"/>
</dbReference>
<keyword evidence="5 10" id="KW-0418">Kinase</keyword>
<dbReference type="PRINTS" id="PR00344">
    <property type="entry name" value="BCTRLSENSOR"/>
</dbReference>
<dbReference type="InterPro" id="IPR011006">
    <property type="entry name" value="CheY-like_superfamily"/>
</dbReference>
<dbReference type="CDD" id="cd00082">
    <property type="entry name" value="HisKA"/>
    <property type="match status" value="1"/>
</dbReference>
<dbReference type="SUPFAM" id="SSF55874">
    <property type="entry name" value="ATPase domain of HSP90 chaperone/DNA topoisomerase II/histidine kinase"/>
    <property type="match status" value="1"/>
</dbReference>
<dbReference type="EMBL" id="CP000804">
    <property type="protein sequence ID" value="ABU57738.1"/>
    <property type="molecule type" value="Genomic_DNA"/>
</dbReference>
<dbReference type="EC" id="2.7.13.3" evidence="2"/>
<comment type="catalytic activity">
    <reaction evidence="1">
        <text>ATP + protein L-histidine = ADP + protein N-phospho-L-histidine.</text>
        <dbReference type="EC" id="2.7.13.3"/>
    </reaction>
</comment>
<dbReference type="Pfam" id="PF00072">
    <property type="entry name" value="Response_reg"/>
    <property type="match status" value="1"/>
</dbReference>
<dbReference type="SMART" id="SM00448">
    <property type="entry name" value="REC"/>
    <property type="match status" value="1"/>
</dbReference>
<dbReference type="PANTHER" id="PTHR43047:SF72">
    <property type="entry name" value="OSMOSENSING HISTIDINE PROTEIN KINASE SLN1"/>
    <property type="match status" value="1"/>
</dbReference>
<dbReference type="PROSITE" id="PS50109">
    <property type="entry name" value="HIS_KIN"/>
    <property type="match status" value="1"/>
</dbReference>
<evidence type="ECO:0000259" key="9">
    <source>
        <dbReference type="PROSITE" id="PS50110"/>
    </source>
</evidence>
<evidence type="ECO:0000256" key="6">
    <source>
        <dbReference type="ARBA" id="ARBA00023012"/>
    </source>
</evidence>
<keyword evidence="11" id="KW-1185">Reference proteome</keyword>
<dbReference type="STRING" id="383372.Rcas_1646"/>
<evidence type="ECO:0000256" key="2">
    <source>
        <dbReference type="ARBA" id="ARBA00012438"/>
    </source>
</evidence>
<dbReference type="InterPro" id="IPR036890">
    <property type="entry name" value="HATPase_C_sf"/>
</dbReference>
<dbReference type="SUPFAM" id="SSF52172">
    <property type="entry name" value="CheY-like"/>
    <property type="match status" value="1"/>
</dbReference>
<keyword evidence="6" id="KW-0902">Two-component regulatory system</keyword>
<sequence>MIDAVTILYIEDNRDNQLLVRRILESRGYALQICEDGPSGIALARESQPALILVDINIAGMDGYETTTRLRSLPHLQSTPIVAITADARPGTRERALAAGCDGFITKPIDPRLLPEQIAEFLGGKRELLPTSLETIMLREYNARLVERLERQVRELSARNAELQELDRLKNTFLATLSHELRTPLTAILGYLELFERRTLGSLNDVQGQAINVIARNARTLSRILNNLLYLQEVRSTEIRRAPVVIHEVLQEVIEDMQPLARAANVTLSASLQPTAVYMGDPIGISQALRALIDNAIKFTPPSGRVDVTLIDEPSRVLVRVEDTGIGIPAEAQEKIFLPFYQIDDTLARPYSGAGLGLAIARHVVEAHGGHLTVRSVVQAGSTFTVVLPRE</sequence>
<dbReference type="OrthoDB" id="9790669at2"/>
<dbReference type="Proteomes" id="UP000000263">
    <property type="component" value="Chromosome"/>
</dbReference>
<dbReference type="InterPro" id="IPR003594">
    <property type="entry name" value="HATPase_dom"/>
</dbReference>
<evidence type="ECO:0000256" key="3">
    <source>
        <dbReference type="ARBA" id="ARBA00022553"/>
    </source>
</evidence>
<dbReference type="InterPro" id="IPR001789">
    <property type="entry name" value="Sig_transdc_resp-reg_receiver"/>
</dbReference>
<dbReference type="InterPro" id="IPR004358">
    <property type="entry name" value="Sig_transdc_His_kin-like_C"/>
</dbReference>
<dbReference type="GO" id="GO:0005886">
    <property type="term" value="C:plasma membrane"/>
    <property type="evidence" value="ECO:0007669"/>
    <property type="project" value="TreeGrafter"/>
</dbReference>
<evidence type="ECO:0000256" key="4">
    <source>
        <dbReference type="ARBA" id="ARBA00022679"/>
    </source>
</evidence>
<dbReference type="eggNOG" id="COG2205">
    <property type="taxonomic scope" value="Bacteria"/>
</dbReference>
<gene>
    <name evidence="10" type="ordered locus">Rcas_1646</name>
</gene>
<dbReference type="SUPFAM" id="SSF47384">
    <property type="entry name" value="Homodimeric domain of signal transducing histidine kinase"/>
    <property type="match status" value="1"/>
</dbReference>
<accession>A7NJR8</accession>
<dbReference type="SMART" id="SM00387">
    <property type="entry name" value="HATPase_c"/>
    <property type="match status" value="1"/>
</dbReference>